<proteinExistence type="predicted"/>
<evidence type="ECO:0000313" key="8">
    <source>
        <dbReference type="Proteomes" id="UP000053989"/>
    </source>
</evidence>
<dbReference type="STRING" id="1036808.A0A0C3A246"/>
<accession>A0A0C3A246</accession>
<dbReference type="InterPro" id="IPR059141">
    <property type="entry name" value="Beta-prop_Nup120_160"/>
</dbReference>
<dbReference type="EMBL" id="KN822011">
    <property type="protein sequence ID" value="KIM67733.1"/>
    <property type="molecule type" value="Genomic_DNA"/>
</dbReference>
<reference evidence="8" key="2">
    <citation type="submission" date="2015-01" db="EMBL/GenBank/DDBJ databases">
        <title>Evolutionary Origins and Diversification of the Mycorrhizal Mutualists.</title>
        <authorList>
            <consortium name="DOE Joint Genome Institute"/>
            <consortium name="Mycorrhizal Genomics Consortium"/>
            <person name="Kohler A."/>
            <person name="Kuo A."/>
            <person name="Nagy L.G."/>
            <person name="Floudas D."/>
            <person name="Copeland A."/>
            <person name="Barry K.W."/>
            <person name="Cichocki N."/>
            <person name="Veneault-Fourrey C."/>
            <person name="LaButti K."/>
            <person name="Lindquist E.A."/>
            <person name="Lipzen A."/>
            <person name="Lundell T."/>
            <person name="Morin E."/>
            <person name="Murat C."/>
            <person name="Riley R."/>
            <person name="Ohm R."/>
            <person name="Sun H."/>
            <person name="Tunlid A."/>
            <person name="Henrissat B."/>
            <person name="Grigoriev I.V."/>
            <person name="Hibbett D.S."/>
            <person name="Martin F."/>
        </authorList>
    </citation>
    <scope>NUCLEOTIDE SEQUENCE [LARGE SCALE GENOMIC DNA]</scope>
    <source>
        <strain evidence="8">Foug A</strain>
    </source>
</reference>
<keyword evidence="8" id="KW-1185">Reference proteome</keyword>
<evidence type="ECO:0000256" key="2">
    <source>
        <dbReference type="ARBA" id="ARBA00022448"/>
    </source>
</evidence>
<dbReference type="Pfam" id="PF11715">
    <property type="entry name" value="Beta-prop_Nup120_160"/>
    <property type="match status" value="1"/>
</dbReference>
<evidence type="ECO:0000259" key="4">
    <source>
        <dbReference type="Pfam" id="PF11715"/>
    </source>
</evidence>
<sequence>MSTGRILVAAHLSSLFPSSNAPSVVLQSSHQNLPTTLSQPDVDVYPEQASSATVFHAAHIGSILLRIIHGGLIVELISLSTPVPPIRFVFPVPVLPTPAVYTLGEQELHLLAVTTTGSLYRLVLPTTNPARLWHDQVARNWCREYIIKNVTDLSAGVVHVQGPHSVTIGLGNGSLLRIEVERMGDNTCDDLWMEALCQPKSFLGTFTSYIPGLHTGTAAAAGILCVASLPEPTEVGHVWTLARDRTLRLWSASRGCVASKTLTSQAVTQANGTGGSKPSPLDGEASNLLRVYSLGPNGERPFCVIFTPTPTDPRSGGYFQIIDSASDQFHEIRTVECCSSTTNCHLQDLMINDGVLYTLWERQGSSMVQTINLNVDGLVVPDSVEWETSNFGEDTDLTPAYLDEVLLSPGSLTEKFMEVILRPGVFSPLTIRTALEQYIDACLSLPGPPPPELTSSYTTIAENIAAVVGCTVTLAQDPHTGAIQYDRYWSALKRDWEGFVARCREVERSARWPLALSKGQDDDVIVIECERVGMLATEDLPISIHRQLSDSQPVEPPFAILDIAWTLCDKVGTEVLRRLESTIVDVLHQEIAFSILDIVIDQVRRIDFKEALDEGTQNSVVAKLQEIEDLERSIRTILDLAAGFDPEVKREEDEVELLLPPARSEWMTAISSTYTSISINARYDISLALMVLLFFLADDLNEWDPSLLEEAFAVFRGLAMLRCIARKPTADQRHDRAASDTVSTDDVIARMGSMQVSGSQTRFAPTLSLVHRLLSQSGGHVELPGSAHRFLDSTGLLQSSSPAHVTHYEASFCERLRELGYYPVAREMLEWLPRTPGITFVTSRLYINTGRGDDAAYLLEKIAGSFGPDSGLSFEDKETLSSVLPGKVLYDSEFAFYLEASSIFRSSGLTTHEVSFLRLALSVVPAEADTADLWYGLIRGYIDLSYWEEAYSSIIATPFDTIRRECISQLVYRMCEENAVEELVSLNFAGFSSEVDDALAFKVRNTDPRVRPFYSRILYTWYTRRGDHRSAARTMYMRARKLQEISGGPHDMISLNDDQMESYLLAINSLSLLEEKKAWFIVQTFVNNAHESEPRKRRKLIRNLPSSNTNTGPEIIDLSALRFDYTLLSAKQRLIRRDSTLLSAPDALLSPSLVILRLGQANQFDFAMTAARALDLDMSELFVMLTAQCVRLSKNPEAVLQEDTSDWLLTDNVASWPGSPADRGWRYLKVALERYDGPETDHRYSKAALEAVLAHDRSSFPPPWLVHILEEYHHEYLIRTSLKFDVLESALEHTLSLLRKADAKLPRSSLTMSSATWLPYTLIDQVLVAAAAQDDLTPHGQALRRELQTEVSNRVKRMQKVSRFST</sequence>
<reference evidence="7 8" key="1">
    <citation type="submission" date="2014-04" db="EMBL/GenBank/DDBJ databases">
        <authorList>
            <consortium name="DOE Joint Genome Institute"/>
            <person name="Kuo A."/>
            <person name="Kohler A."/>
            <person name="Nagy L.G."/>
            <person name="Floudas D."/>
            <person name="Copeland A."/>
            <person name="Barry K.W."/>
            <person name="Cichocki N."/>
            <person name="Veneault-Fourrey C."/>
            <person name="LaButti K."/>
            <person name="Lindquist E.A."/>
            <person name="Lipzen A."/>
            <person name="Lundell T."/>
            <person name="Morin E."/>
            <person name="Murat C."/>
            <person name="Sun H."/>
            <person name="Tunlid A."/>
            <person name="Henrissat B."/>
            <person name="Grigoriev I.V."/>
            <person name="Hibbett D.S."/>
            <person name="Martin F."/>
            <person name="Nordberg H.P."/>
            <person name="Cantor M.N."/>
            <person name="Hua S.X."/>
        </authorList>
    </citation>
    <scope>NUCLEOTIDE SEQUENCE [LARGE SCALE GENOMIC DNA]</scope>
    <source>
        <strain evidence="7 8">Foug A</strain>
    </source>
</reference>
<protein>
    <submittedName>
        <fullName evidence="7">Uncharacterized protein</fullName>
    </submittedName>
</protein>
<evidence type="ECO:0000259" key="6">
    <source>
        <dbReference type="Pfam" id="PF23347"/>
    </source>
</evidence>
<dbReference type="Pfam" id="PF23347">
    <property type="entry name" value="TPR_Nup160_C"/>
    <property type="match status" value="1"/>
</dbReference>
<evidence type="ECO:0000256" key="3">
    <source>
        <dbReference type="ARBA" id="ARBA00023242"/>
    </source>
</evidence>
<feature type="domain" description="NUP160 C-terminal TPR" evidence="6">
    <location>
        <begin position="1118"/>
        <end position="1363"/>
    </location>
</feature>
<keyword evidence="3" id="KW-0539">Nucleus</keyword>
<evidence type="ECO:0000256" key="1">
    <source>
        <dbReference type="ARBA" id="ARBA00004123"/>
    </source>
</evidence>
<dbReference type="InterPro" id="IPR056548">
    <property type="entry name" value="HEAT_Nup120"/>
</dbReference>
<dbReference type="GO" id="GO:0005643">
    <property type="term" value="C:nuclear pore"/>
    <property type="evidence" value="ECO:0007669"/>
    <property type="project" value="UniProtKB-ARBA"/>
</dbReference>
<dbReference type="PANTHER" id="PTHR21286">
    <property type="entry name" value="NUCLEAR PORE COMPLEX PROTEIN NUP160"/>
    <property type="match status" value="1"/>
</dbReference>
<feature type="domain" description="Nucleoporin nup120-like HEAT repeat" evidence="5">
    <location>
        <begin position="812"/>
        <end position="976"/>
    </location>
</feature>
<dbReference type="OrthoDB" id="67716at2759"/>
<feature type="domain" description="Nucleoporin Nup120/160 beta-propeller" evidence="4">
    <location>
        <begin position="62"/>
        <end position="526"/>
    </location>
</feature>
<evidence type="ECO:0000259" key="5">
    <source>
        <dbReference type="Pfam" id="PF23300"/>
    </source>
</evidence>
<organism evidence="7 8">
    <name type="scientific">Scleroderma citrinum Foug A</name>
    <dbReference type="NCBI Taxonomy" id="1036808"/>
    <lineage>
        <taxon>Eukaryota</taxon>
        <taxon>Fungi</taxon>
        <taxon>Dikarya</taxon>
        <taxon>Basidiomycota</taxon>
        <taxon>Agaricomycotina</taxon>
        <taxon>Agaricomycetes</taxon>
        <taxon>Agaricomycetidae</taxon>
        <taxon>Boletales</taxon>
        <taxon>Sclerodermatineae</taxon>
        <taxon>Sclerodermataceae</taxon>
        <taxon>Scleroderma</taxon>
    </lineage>
</organism>
<dbReference type="InterPro" id="IPR021717">
    <property type="entry name" value="Nucleoporin_Nup160"/>
</dbReference>
<dbReference type="InterPro" id="IPR056536">
    <property type="entry name" value="TPR_NUP160_C"/>
</dbReference>
<dbReference type="PANTHER" id="PTHR21286:SF0">
    <property type="entry name" value="NUCLEAR PORE COMPLEX PROTEIN NUP160"/>
    <property type="match status" value="1"/>
</dbReference>
<comment type="subcellular location">
    <subcellularLocation>
        <location evidence="1">Nucleus</location>
    </subcellularLocation>
</comment>
<dbReference type="Proteomes" id="UP000053989">
    <property type="component" value="Unassembled WGS sequence"/>
</dbReference>
<dbReference type="Pfam" id="PF23300">
    <property type="entry name" value="HEAT_Nup120"/>
    <property type="match status" value="1"/>
</dbReference>
<name>A0A0C3A246_9AGAM</name>
<dbReference type="GO" id="GO:0017056">
    <property type="term" value="F:structural constituent of nuclear pore"/>
    <property type="evidence" value="ECO:0007669"/>
    <property type="project" value="TreeGrafter"/>
</dbReference>
<gene>
    <name evidence="7" type="ORF">SCLCIDRAFT_107086</name>
</gene>
<evidence type="ECO:0000313" key="7">
    <source>
        <dbReference type="EMBL" id="KIM67733.1"/>
    </source>
</evidence>
<dbReference type="InParanoid" id="A0A0C3A246"/>
<dbReference type="HOGENOM" id="CLU_002799_0_0_1"/>
<keyword evidence="2" id="KW-0813">Transport</keyword>